<comment type="caution">
    <text evidence="1">The sequence shown here is derived from an EMBL/GenBank/DDBJ whole genome shotgun (WGS) entry which is preliminary data.</text>
</comment>
<sequence>MIYKREDGRVVAVENDMEFEAACLDIVPGQSLQKLVFEKIDRYGAWEKVIP</sequence>
<organism evidence="1 2">
    <name type="scientific">Taxus chinensis</name>
    <name type="common">Chinese yew</name>
    <name type="synonym">Taxus wallichiana var. chinensis</name>
    <dbReference type="NCBI Taxonomy" id="29808"/>
    <lineage>
        <taxon>Eukaryota</taxon>
        <taxon>Viridiplantae</taxon>
        <taxon>Streptophyta</taxon>
        <taxon>Embryophyta</taxon>
        <taxon>Tracheophyta</taxon>
        <taxon>Spermatophyta</taxon>
        <taxon>Pinopsida</taxon>
        <taxon>Pinidae</taxon>
        <taxon>Conifers II</taxon>
        <taxon>Cupressales</taxon>
        <taxon>Taxaceae</taxon>
        <taxon>Taxus</taxon>
    </lineage>
</organism>
<dbReference type="AlphaFoldDB" id="A0AA38GRZ1"/>
<protein>
    <submittedName>
        <fullName evidence="1">Uncharacterized protein</fullName>
    </submittedName>
</protein>
<accession>A0AA38GRZ1</accession>
<keyword evidence="2" id="KW-1185">Reference proteome</keyword>
<name>A0AA38GRZ1_TAXCH</name>
<evidence type="ECO:0000313" key="1">
    <source>
        <dbReference type="EMBL" id="KAH9327238.1"/>
    </source>
</evidence>
<evidence type="ECO:0000313" key="2">
    <source>
        <dbReference type="Proteomes" id="UP000824469"/>
    </source>
</evidence>
<gene>
    <name evidence="1" type="ORF">KI387_007416</name>
</gene>
<dbReference type="Proteomes" id="UP000824469">
    <property type="component" value="Unassembled WGS sequence"/>
</dbReference>
<reference evidence="1 2" key="1">
    <citation type="journal article" date="2021" name="Nat. Plants">
        <title>The Taxus genome provides insights into paclitaxel biosynthesis.</title>
        <authorList>
            <person name="Xiong X."/>
            <person name="Gou J."/>
            <person name="Liao Q."/>
            <person name="Li Y."/>
            <person name="Zhou Q."/>
            <person name="Bi G."/>
            <person name="Li C."/>
            <person name="Du R."/>
            <person name="Wang X."/>
            <person name="Sun T."/>
            <person name="Guo L."/>
            <person name="Liang H."/>
            <person name="Lu P."/>
            <person name="Wu Y."/>
            <person name="Zhang Z."/>
            <person name="Ro D.K."/>
            <person name="Shang Y."/>
            <person name="Huang S."/>
            <person name="Yan J."/>
        </authorList>
    </citation>
    <scope>NUCLEOTIDE SEQUENCE [LARGE SCALE GENOMIC DNA]</scope>
    <source>
        <strain evidence="1">Ta-2019</strain>
    </source>
</reference>
<dbReference type="EMBL" id="JAHRHJ020000002">
    <property type="protein sequence ID" value="KAH9327238.1"/>
    <property type="molecule type" value="Genomic_DNA"/>
</dbReference>
<feature type="non-terminal residue" evidence="1">
    <location>
        <position position="51"/>
    </location>
</feature>
<proteinExistence type="predicted"/>